<dbReference type="GO" id="GO:0019901">
    <property type="term" value="F:protein kinase binding"/>
    <property type="evidence" value="ECO:0007669"/>
    <property type="project" value="InterPro"/>
</dbReference>
<dbReference type="CDD" id="cd22087">
    <property type="entry name" value="F-box_FBXO7"/>
    <property type="match status" value="1"/>
</dbReference>
<dbReference type="InterPro" id="IPR047118">
    <property type="entry name" value="Fbxo7"/>
</dbReference>
<dbReference type="SMART" id="SM00256">
    <property type="entry name" value="FBOX"/>
    <property type="match status" value="1"/>
</dbReference>
<dbReference type="Pfam" id="PF11566">
    <property type="entry name" value="PI31_Prot_N"/>
    <property type="match status" value="1"/>
</dbReference>
<feature type="domain" description="F-box" evidence="2">
    <location>
        <begin position="323"/>
        <end position="369"/>
    </location>
</feature>
<dbReference type="EMBL" id="SRMA01025940">
    <property type="protein sequence ID" value="TRY89700.1"/>
    <property type="molecule type" value="Genomic_DNA"/>
</dbReference>
<dbReference type="AlphaFoldDB" id="A0A553QIE0"/>
<dbReference type="Proteomes" id="UP000316079">
    <property type="component" value="Unassembled WGS sequence"/>
</dbReference>
<dbReference type="Pfam" id="PF12937">
    <property type="entry name" value="F-box-like"/>
    <property type="match status" value="1"/>
</dbReference>
<dbReference type="GO" id="GO:1903599">
    <property type="term" value="P:positive regulation of autophagy of mitochondrion"/>
    <property type="evidence" value="ECO:0007669"/>
    <property type="project" value="TreeGrafter"/>
</dbReference>
<dbReference type="Gene3D" id="1.20.1280.50">
    <property type="match status" value="1"/>
</dbReference>
<dbReference type="InterPro" id="IPR021625">
    <property type="entry name" value="PI31_Prot_N"/>
</dbReference>
<keyword evidence="1" id="KW-1133">Transmembrane helix</keyword>
<keyword evidence="4" id="KW-1185">Reference proteome</keyword>
<dbReference type="PANTHER" id="PTHR15537:SF2">
    <property type="entry name" value="F-BOX ONLY PROTEIN 7"/>
    <property type="match status" value="1"/>
</dbReference>
<dbReference type="FunFam" id="1.20.1280.50:FF:000010">
    <property type="entry name" value="F-box only protein 7"/>
    <property type="match status" value="1"/>
</dbReference>
<feature type="transmembrane region" description="Helical" evidence="1">
    <location>
        <begin position="306"/>
        <end position="329"/>
    </location>
</feature>
<organism evidence="3 4">
    <name type="scientific">Danionella cerebrum</name>
    <dbReference type="NCBI Taxonomy" id="2873325"/>
    <lineage>
        <taxon>Eukaryota</taxon>
        <taxon>Metazoa</taxon>
        <taxon>Chordata</taxon>
        <taxon>Craniata</taxon>
        <taxon>Vertebrata</taxon>
        <taxon>Euteleostomi</taxon>
        <taxon>Actinopterygii</taxon>
        <taxon>Neopterygii</taxon>
        <taxon>Teleostei</taxon>
        <taxon>Ostariophysi</taxon>
        <taxon>Cypriniformes</taxon>
        <taxon>Danionidae</taxon>
        <taxon>Danioninae</taxon>
        <taxon>Danionella</taxon>
    </lineage>
</organism>
<reference evidence="3 4" key="1">
    <citation type="journal article" date="2019" name="Sci. Data">
        <title>Hybrid genome assembly and annotation of Danionella translucida.</title>
        <authorList>
            <person name="Kadobianskyi M."/>
            <person name="Schulze L."/>
            <person name="Schuelke M."/>
            <person name="Judkewitz B."/>
        </authorList>
    </citation>
    <scope>NUCLEOTIDE SEQUENCE [LARGE SCALE GENOMIC DNA]</scope>
    <source>
        <strain evidence="3 4">Bolton</strain>
    </source>
</reference>
<dbReference type="OrthoDB" id="101791at2759"/>
<dbReference type="STRING" id="623744.A0A553QIE0"/>
<accession>A0A553QIE0</accession>
<keyword evidence="1" id="KW-0812">Transmembrane</keyword>
<sequence>MKSRMKLRVRINKQTSRLVLEGAEPTITELSVRVRDILLPSYGLRSDVQFSLSLNGTEALVDTGQTLCSCGVVSGDMISVILTHNSSPTSQEEQKPPVTICSAGVPKACSATAREEAGPSCIGVMETGMEGSAVTSPRDCGMMEEMEPEECDREPALPPPPLLCCEAEGGSIPDALERLLHSSSSRKPAECVMLAAHLLLLEMGFIPQGGHVTSGEMPIGWRAEGGMFRLQYTHPLLENSLVLVIAVPMGCSLVINAVLKMERTMESSQKLVLKPDHYLKVEREDSAAGVTYRDLRKLSRRFKDQLVYPLMASARQALGLPALFGLVVLPPELMLRVLRLLDVKSLISLSAVCRDLNSITLDPSLWRHLLHRDFTVSSTPENQQRDVDWKELYKKKYKQRKITERRRRSWCCTPYIPPIQPMSPYPPDLVPPPPLYPPGIIGGDYDQMPLILPRPRFNPIGPLPALVKITQTLNI</sequence>
<proteinExistence type="predicted"/>
<dbReference type="PROSITE" id="PS50181">
    <property type="entry name" value="FBOX"/>
    <property type="match status" value="1"/>
</dbReference>
<dbReference type="InterPro" id="IPR036047">
    <property type="entry name" value="F-box-like_dom_sf"/>
</dbReference>
<protein>
    <recommendedName>
        <fullName evidence="2">F-box domain-containing protein</fullName>
    </recommendedName>
</protein>
<feature type="transmembrane region" description="Helical" evidence="1">
    <location>
        <begin position="240"/>
        <end position="259"/>
    </location>
</feature>
<name>A0A553QIE0_9TELE</name>
<evidence type="ECO:0000313" key="4">
    <source>
        <dbReference type="Proteomes" id="UP000316079"/>
    </source>
</evidence>
<evidence type="ECO:0000256" key="1">
    <source>
        <dbReference type="SAM" id="Phobius"/>
    </source>
</evidence>
<keyword evidence="1" id="KW-0472">Membrane</keyword>
<gene>
    <name evidence="3" type="ORF">DNTS_025198</name>
</gene>
<evidence type="ECO:0000313" key="3">
    <source>
        <dbReference type="EMBL" id="TRY89700.1"/>
    </source>
</evidence>
<comment type="caution">
    <text evidence="3">The sequence shown here is derived from an EMBL/GenBank/DDBJ whole genome shotgun (WGS) entry which is preliminary data.</text>
</comment>
<dbReference type="Gene3D" id="3.40.1000.30">
    <property type="match status" value="1"/>
</dbReference>
<evidence type="ECO:0000259" key="2">
    <source>
        <dbReference type="PROSITE" id="PS50181"/>
    </source>
</evidence>
<dbReference type="PANTHER" id="PTHR15537">
    <property type="entry name" value="F-BOX ONLY PROTEIN 7"/>
    <property type="match status" value="1"/>
</dbReference>
<dbReference type="SUPFAM" id="SSF81383">
    <property type="entry name" value="F-box domain"/>
    <property type="match status" value="1"/>
</dbReference>
<dbReference type="InterPro" id="IPR001810">
    <property type="entry name" value="F-box_dom"/>
</dbReference>